<dbReference type="RefSeq" id="WP_159821783.1">
    <property type="nucleotide sequence ID" value="NZ_CABWNB010000001.1"/>
</dbReference>
<keyword evidence="8 17" id="KW-0521">NADP</keyword>
<reference evidence="22 23" key="1">
    <citation type="submission" date="2020-08" db="EMBL/GenBank/DDBJ databases">
        <title>Genomic Encyclopedia of Type Strains, Phase IV (KMG-IV): sequencing the most valuable type-strain genomes for metagenomic binning, comparative biology and taxonomic classification.</title>
        <authorList>
            <person name="Goeker M."/>
        </authorList>
    </citation>
    <scope>NUCLEOTIDE SEQUENCE [LARGE SCALE GENOMIC DNA]</scope>
    <source>
        <strain evidence="22 23">DSM 21255</strain>
    </source>
</reference>
<evidence type="ECO:0000256" key="2">
    <source>
        <dbReference type="ARBA" id="ARBA00000909"/>
    </source>
</evidence>
<feature type="binding site" evidence="18">
    <location>
        <position position="60"/>
    </location>
    <ligand>
        <name>K(+)</name>
        <dbReference type="ChEBI" id="CHEBI:29103"/>
    </ligand>
</feature>
<feature type="binding site" evidence="17">
    <location>
        <position position="375"/>
    </location>
    <ligand>
        <name>(6S)-NADPHX</name>
        <dbReference type="ChEBI" id="CHEBI:64076"/>
    </ligand>
</feature>
<comment type="caution">
    <text evidence="18">Lacks conserved residue(s) required for the propagation of feature annotation.</text>
</comment>
<feature type="binding site" evidence="17">
    <location>
        <position position="260"/>
    </location>
    <ligand>
        <name>(6S)-NADPHX</name>
        <dbReference type="ChEBI" id="CHEBI:64076"/>
    </ligand>
</feature>
<organism evidence="22 23">
    <name type="scientific">Negativicoccus succinicivorans</name>
    <dbReference type="NCBI Taxonomy" id="620903"/>
    <lineage>
        <taxon>Bacteria</taxon>
        <taxon>Bacillati</taxon>
        <taxon>Bacillota</taxon>
        <taxon>Negativicutes</taxon>
        <taxon>Veillonellales</taxon>
        <taxon>Veillonellaceae</taxon>
        <taxon>Negativicoccus</taxon>
    </lineage>
</organism>
<dbReference type="OrthoDB" id="9806925at2"/>
<comment type="similarity">
    <text evidence="3 19">In the N-terminal section; belongs to the NnrE/AIBP family.</text>
</comment>
<dbReference type="InterPro" id="IPR000631">
    <property type="entry name" value="CARKD"/>
</dbReference>
<dbReference type="InterPro" id="IPR030677">
    <property type="entry name" value="Nnr"/>
</dbReference>
<keyword evidence="9 18" id="KW-0630">Potassium</keyword>
<dbReference type="PROSITE" id="PS51383">
    <property type="entry name" value="YJEF_C_3"/>
    <property type="match status" value="1"/>
</dbReference>
<evidence type="ECO:0000256" key="10">
    <source>
        <dbReference type="ARBA" id="ARBA00023027"/>
    </source>
</evidence>
<dbReference type="GO" id="GO:0110051">
    <property type="term" value="P:metabolite repair"/>
    <property type="evidence" value="ECO:0007669"/>
    <property type="project" value="TreeGrafter"/>
</dbReference>
<evidence type="ECO:0000256" key="1">
    <source>
        <dbReference type="ARBA" id="ARBA00000013"/>
    </source>
</evidence>
<comment type="similarity">
    <text evidence="4 19">In the C-terminal section; belongs to the NnrD/CARKD family.</text>
</comment>
<evidence type="ECO:0000256" key="18">
    <source>
        <dbReference type="HAMAP-Rule" id="MF_01966"/>
    </source>
</evidence>
<protein>
    <recommendedName>
        <fullName evidence="19">Bifunctional NAD(P)H-hydrate repair enzyme</fullName>
    </recommendedName>
    <alternativeName>
        <fullName evidence="19">Nicotinamide nucleotide repair protein</fullName>
    </alternativeName>
    <domain>
        <recommendedName>
            <fullName evidence="19">ADP-dependent (S)-NAD(P)H-hydrate dehydratase</fullName>
            <ecNumber evidence="19">4.2.1.136</ecNumber>
        </recommendedName>
        <alternativeName>
            <fullName evidence="19">ADP-dependent NAD(P)HX dehydratase</fullName>
        </alternativeName>
    </domain>
    <domain>
        <recommendedName>
            <fullName evidence="19">NAD(P)H-hydrate epimerase</fullName>
            <ecNumber evidence="19">5.1.99.6</ecNumber>
        </recommendedName>
    </domain>
</protein>
<dbReference type="NCBIfam" id="TIGR00196">
    <property type="entry name" value="yjeF_cterm"/>
    <property type="match status" value="1"/>
</dbReference>
<name>A0A841R414_9FIRM</name>
<keyword evidence="23" id="KW-1185">Reference proteome</keyword>
<dbReference type="PIRSF" id="PIRSF017184">
    <property type="entry name" value="Nnr"/>
    <property type="match status" value="1"/>
</dbReference>
<comment type="cofactor">
    <cofactor evidence="18 19">
        <name>K(+)</name>
        <dbReference type="ChEBI" id="CHEBI:29103"/>
    </cofactor>
    <text evidence="18 19">Binds 1 potassium ion per subunit.</text>
</comment>
<dbReference type="Pfam" id="PF03853">
    <property type="entry name" value="YjeF_N"/>
    <property type="match status" value="1"/>
</dbReference>
<dbReference type="EC" id="4.2.1.136" evidence="19"/>
<comment type="catalytic activity">
    <reaction evidence="15 17 19">
        <text>(6S)-NADHX + ADP = AMP + phosphate + NADH + H(+)</text>
        <dbReference type="Rhea" id="RHEA:32223"/>
        <dbReference type="ChEBI" id="CHEBI:15378"/>
        <dbReference type="ChEBI" id="CHEBI:43474"/>
        <dbReference type="ChEBI" id="CHEBI:57945"/>
        <dbReference type="ChEBI" id="CHEBI:64074"/>
        <dbReference type="ChEBI" id="CHEBI:456215"/>
        <dbReference type="ChEBI" id="CHEBI:456216"/>
        <dbReference type="EC" id="4.2.1.136"/>
    </reaction>
</comment>
<dbReference type="InterPro" id="IPR017953">
    <property type="entry name" value="Carbohydrate_kinase_pred_CS"/>
</dbReference>
<keyword evidence="13" id="KW-0511">Multifunctional enzyme</keyword>
<feature type="binding site" evidence="17">
    <location>
        <begin position="412"/>
        <end position="416"/>
    </location>
    <ligand>
        <name>AMP</name>
        <dbReference type="ChEBI" id="CHEBI:456215"/>
    </ligand>
</feature>
<comment type="function">
    <text evidence="17">Catalyzes the dehydration of the S-form of NAD(P)HX at the expense of ADP, which is converted to AMP. Together with NAD(P)HX epimerase, which catalyzes the epimerization of the S- and R-forms, the enzyme allows the repair of both epimers of NAD(P)HX, a damaged form of NAD(P)H that is a result of enzymatic or heat-dependent hydration.</text>
</comment>
<proteinExistence type="inferred from homology"/>
<comment type="catalytic activity">
    <reaction evidence="1 18 19">
        <text>(6R)-NADHX = (6S)-NADHX</text>
        <dbReference type="Rhea" id="RHEA:32215"/>
        <dbReference type="ChEBI" id="CHEBI:64074"/>
        <dbReference type="ChEBI" id="CHEBI:64075"/>
        <dbReference type="EC" id="5.1.99.6"/>
    </reaction>
</comment>
<evidence type="ECO:0000256" key="14">
    <source>
        <dbReference type="ARBA" id="ARBA00025153"/>
    </source>
</evidence>
<dbReference type="EC" id="5.1.99.6" evidence="19"/>
<dbReference type="AlphaFoldDB" id="A0A841R414"/>
<evidence type="ECO:0000256" key="11">
    <source>
        <dbReference type="ARBA" id="ARBA00023235"/>
    </source>
</evidence>
<evidence type="ECO:0000256" key="17">
    <source>
        <dbReference type="HAMAP-Rule" id="MF_01965"/>
    </source>
</evidence>
<dbReference type="HAMAP" id="MF_01966">
    <property type="entry name" value="NADHX_epimerase"/>
    <property type="match status" value="1"/>
</dbReference>
<feature type="binding site" evidence="18">
    <location>
        <begin position="59"/>
        <end position="63"/>
    </location>
    <ligand>
        <name>(6S)-NADPHX</name>
        <dbReference type="ChEBI" id="CHEBI:64076"/>
    </ligand>
</feature>
<comment type="subunit">
    <text evidence="17">Homotetramer.</text>
</comment>
<evidence type="ECO:0000256" key="7">
    <source>
        <dbReference type="ARBA" id="ARBA00022840"/>
    </source>
</evidence>
<dbReference type="Pfam" id="PF01256">
    <property type="entry name" value="Carb_kinase"/>
    <property type="match status" value="1"/>
</dbReference>
<comment type="function">
    <text evidence="18">Catalyzes the epimerization of the S- and R-forms of NAD(P)HX, a damaged form of NAD(P)H that is a result of enzymatic or heat-dependent hydration. This is a prerequisite for the S-specific NAD(P)H-hydrate dehydratase to allow the repair of both epimers of NAD(P)HX.</text>
</comment>
<evidence type="ECO:0000313" key="23">
    <source>
        <dbReference type="Proteomes" id="UP000591941"/>
    </source>
</evidence>
<dbReference type="InterPro" id="IPR029056">
    <property type="entry name" value="Ribokinase-like"/>
</dbReference>
<evidence type="ECO:0000256" key="3">
    <source>
        <dbReference type="ARBA" id="ARBA00006001"/>
    </source>
</evidence>
<dbReference type="GO" id="GO:0052855">
    <property type="term" value="F:ADP-dependent NAD(P)H-hydrate dehydratase activity"/>
    <property type="evidence" value="ECO:0007669"/>
    <property type="project" value="UniProtKB-UniRule"/>
</dbReference>
<dbReference type="InterPro" id="IPR036652">
    <property type="entry name" value="YjeF_N_dom_sf"/>
</dbReference>
<feature type="domain" description="YjeF N-terminal" evidence="21">
    <location>
        <begin position="9"/>
        <end position="220"/>
    </location>
</feature>
<dbReference type="PANTHER" id="PTHR12592:SF0">
    <property type="entry name" value="ATP-DEPENDENT (S)-NAD(P)H-HYDRATE DEHYDRATASE"/>
    <property type="match status" value="1"/>
</dbReference>
<feature type="binding site" evidence="18">
    <location>
        <position position="163"/>
    </location>
    <ligand>
        <name>(6S)-NADPHX</name>
        <dbReference type="ChEBI" id="CHEBI:64076"/>
    </ligand>
</feature>
<comment type="similarity">
    <text evidence="18">Belongs to the NnrE/AIBP family.</text>
</comment>
<accession>A0A841R414</accession>
<dbReference type="PROSITE" id="PS01050">
    <property type="entry name" value="YJEF_C_2"/>
    <property type="match status" value="1"/>
</dbReference>
<evidence type="ECO:0000256" key="5">
    <source>
        <dbReference type="ARBA" id="ARBA00022723"/>
    </source>
</evidence>
<dbReference type="CDD" id="cd01171">
    <property type="entry name" value="YXKO-related"/>
    <property type="match status" value="1"/>
</dbReference>
<evidence type="ECO:0000256" key="4">
    <source>
        <dbReference type="ARBA" id="ARBA00009524"/>
    </source>
</evidence>
<feature type="binding site" evidence="17">
    <location>
        <position position="326"/>
    </location>
    <ligand>
        <name>(6S)-NADPHX</name>
        <dbReference type="ChEBI" id="CHEBI:64076"/>
    </ligand>
</feature>
<dbReference type="PANTHER" id="PTHR12592">
    <property type="entry name" value="ATP-DEPENDENT (S)-NAD(P)H-HYDRATE DEHYDRATASE FAMILY MEMBER"/>
    <property type="match status" value="1"/>
</dbReference>
<feature type="binding site" evidence="18">
    <location>
        <position position="166"/>
    </location>
    <ligand>
        <name>K(+)</name>
        <dbReference type="ChEBI" id="CHEBI:29103"/>
    </ligand>
</feature>
<dbReference type="GO" id="GO:0046496">
    <property type="term" value="P:nicotinamide nucleotide metabolic process"/>
    <property type="evidence" value="ECO:0007669"/>
    <property type="project" value="UniProtKB-UniRule"/>
</dbReference>
<dbReference type="GO" id="GO:0046872">
    <property type="term" value="F:metal ion binding"/>
    <property type="evidence" value="ECO:0007669"/>
    <property type="project" value="UniProtKB-UniRule"/>
</dbReference>
<evidence type="ECO:0000259" key="21">
    <source>
        <dbReference type="PROSITE" id="PS51385"/>
    </source>
</evidence>
<evidence type="ECO:0000256" key="8">
    <source>
        <dbReference type="ARBA" id="ARBA00022857"/>
    </source>
</evidence>
<evidence type="ECO:0000256" key="13">
    <source>
        <dbReference type="ARBA" id="ARBA00023268"/>
    </source>
</evidence>
<dbReference type="NCBIfam" id="TIGR00197">
    <property type="entry name" value="yjeF_nterm"/>
    <property type="match status" value="1"/>
</dbReference>
<comment type="caution">
    <text evidence="22">The sequence shown here is derived from an EMBL/GenBank/DDBJ whole genome shotgun (WGS) entry which is preliminary data.</text>
</comment>
<dbReference type="SUPFAM" id="SSF53613">
    <property type="entry name" value="Ribokinase-like"/>
    <property type="match status" value="1"/>
</dbReference>
<feature type="binding site" evidence="18">
    <location>
        <begin position="130"/>
        <end position="136"/>
    </location>
    <ligand>
        <name>(6S)-NADPHX</name>
        <dbReference type="ChEBI" id="CHEBI:64076"/>
    </ligand>
</feature>
<dbReference type="GO" id="GO:0005524">
    <property type="term" value="F:ATP binding"/>
    <property type="evidence" value="ECO:0007669"/>
    <property type="project" value="UniProtKB-UniRule"/>
</dbReference>
<evidence type="ECO:0000256" key="19">
    <source>
        <dbReference type="PIRNR" id="PIRNR017184"/>
    </source>
</evidence>
<dbReference type="EMBL" id="JACHHI010000001">
    <property type="protein sequence ID" value="MBB6477312.1"/>
    <property type="molecule type" value="Genomic_DNA"/>
</dbReference>
<dbReference type="Proteomes" id="UP000591941">
    <property type="component" value="Unassembled WGS sequence"/>
</dbReference>
<dbReference type="PROSITE" id="PS51385">
    <property type="entry name" value="YJEF_N"/>
    <property type="match status" value="1"/>
</dbReference>
<comment type="cofactor">
    <cofactor evidence="17">
        <name>Mg(2+)</name>
        <dbReference type="ChEBI" id="CHEBI:18420"/>
    </cofactor>
</comment>
<keyword evidence="7 17" id="KW-0067">ATP-binding</keyword>
<dbReference type="GO" id="GO:0052856">
    <property type="term" value="F:NAD(P)HX epimerase activity"/>
    <property type="evidence" value="ECO:0007669"/>
    <property type="project" value="UniProtKB-UniRule"/>
</dbReference>
<comment type="function">
    <text evidence="14 19">Bifunctional enzyme that catalyzes the epimerization of the S- and R-forms of NAD(P)HX and the dehydration of the S-form of NAD(P)HX at the expense of ADP, which is converted to AMP. This allows the repair of both epimers of NAD(P)HX, a damaged form of NAD(P)H that is a result of enzymatic or heat-dependent hydration.</text>
</comment>
<dbReference type="Gene3D" id="3.40.50.10260">
    <property type="entry name" value="YjeF N-terminal domain"/>
    <property type="match status" value="1"/>
</dbReference>
<gene>
    <name evidence="18" type="primary">nnrE</name>
    <name evidence="17" type="synonym">nnrD</name>
    <name evidence="22" type="ORF">HNR45_000334</name>
</gene>
<sequence length="502" mass="52337">MRIVNTAEMRALEKAWSESAQRPLIDLMEQAGKAVWDTIEKIYAPHTGAHWVVFAGSGNNGGDGYVAARYAATAGIYVTVIHIGDPQKMTADTRTNYERFCAAGGQVTFAAGGQLPEISEVHGIVDALIGIGLTAPLRSHLLETVAAINATAKKRDCPVVAIDVPTGVNADTGNIMGDAVKASLTITIGAAKQGLCMCPARTYVGNLQVAGLAMTKADFVGSTVLITEKNITWPRRTPLSHKGTQGHVAIFAGCVGMEGAALLCAKAALRAGAGKVTLFMPKNAARNIIGHIPEVMVKPVGNTDFFALKDTEIDVSGYDAIAIGCGIGRAKETTDWGVAMTEKISCPFVCDADGLYALAQHPGHRLPARCVITPHLGEAARLLHVTNREIANDRPGYVKALHAATGAVAVLKGASTLLFEGTRLAVNTTGNAGLATAGTGDTLTGIIAALLAQGLAPADAAATGIWWHGAAADRLAGQYGYGFLATEVADALPYIYKEQVME</sequence>
<keyword evidence="5 18" id="KW-0479">Metal-binding</keyword>
<evidence type="ECO:0000313" key="22">
    <source>
        <dbReference type="EMBL" id="MBB6477312.1"/>
    </source>
</evidence>
<dbReference type="HAMAP" id="MF_01965">
    <property type="entry name" value="NADHX_dehydratase"/>
    <property type="match status" value="1"/>
</dbReference>
<comment type="catalytic activity">
    <reaction evidence="16 17 19">
        <text>(6S)-NADPHX + ADP = AMP + phosphate + NADPH + H(+)</text>
        <dbReference type="Rhea" id="RHEA:32235"/>
        <dbReference type="ChEBI" id="CHEBI:15378"/>
        <dbReference type="ChEBI" id="CHEBI:43474"/>
        <dbReference type="ChEBI" id="CHEBI:57783"/>
        <dbReference type="ChEBI" id="CHEBI:64076"/>
        <dbReference type="ChEBI" id="CHEBI:456215"/>
        <dbReference type="ChEBI" id="CHEBI:456216"/>
        <dbReference type="EC" id="4.2.1.136"/>
    </reaction>
</comment>
<dbReference type="GeneID" id="93485624"/>
<feature type="binding site" evidence="18">
    <location>
        <position position="126"/>
    </location>
    <ligand>
        <name>K(+)</name>
        <dbReference type="ChEBI" id="CHEBI:29103"/>
    </ligand>
</feature>
<evidence type="ECO:0000256" key="6">
    <source>
        <dbReference type="ARBA" id="ARBA00022741"/>
    </source>
</evidence>
<dbReference type="InterPro" id="IPR004443">
    <property type="entry name" value="YjeF_N_dom"/>
</dbReference>
<evidence type="ECO:0000256" key="16">
    <source>
        <dbReference type="ARBA" id="ARBA00049209"/>
    </source>
</evidence>
<keyword evidence="6 17" id="KW-0547">Nucleotide-binding</keyword>
<evidence type="ECO:0000259" key="20">
    <source>
        <dbReference type="PROSITE" id="PS51383"/>
    </source>
</evidence>
<keyword evidence="11 18" id="KW-0413">Isomerase</keyword>
<keyword evidence="12 17" id="KW-0456">Lyase</keyword>
<keyword evidence="10 17" id="KW-0520">NAD</keyword>
<comment type="similarity">
    <text evidence="17">Belongs to the NnrD/CARKD family.</text>
</comment>
<dbReference type="Gene3D" id="3.40.1190.20">
    <property type="match status" value="1"/>
</dbReference>
<evidence type="ECO:0000256" key="15">
    <source>
        <dbReference type="ARBA" id="ARBA00048238"/>
    </source>
</evidence>
<dbReference type="SUPFAM" id="SSF64153">
    <property type="entry name" value="YjeF N-terminal domain-like"/>
    <property type="match status" value="1"/>
</dbReference>
<feature type="binding site" evidence="17">
    <location>
        <position position="441"/>
    </location>
    <ligand>
        <name>(6S)-NADPHX</name>
        <dbReference type="ChEBI" id="CHEBI:64076"/>
    </ligand>
</feature>
<feature type="domain" description="YjeF C-terminal" evidence="20">
    <location>
        <begin position="225"/>
        <end position="499"/>
    </location>
</feature>
<evidence type="ECO:0000256" key="12">
    <source>
        <dbReference type="ARBA" id="ARBA00023239"/>
    </source>
</evidence>
<feature type="binding site" evidence="17">
    <location>
        <position position="440"/>
    </location>
    <ligand>
        <name>AMP</name>
        <dbReference type="ChEBI" id="CHEBI:456215"/>
    </ligand>
</feature>
<comment type="catalytic activity">
    <reaction evidence="2 18 19">
        <text>(6R)-NADPHX = (6S)-NADPHX</text>
        <dbReference type="Rhea" id="RHEA:32227"/>
        <dbReference type="ChEBI" id="CHEBI:64076"/>
        <dbReference type="ChEBI" id="CHEBI:64077"/>
        <dbReference type="EC" id="5.1.99.6"/>
    </reaction>
</comment>
<evidence type="ECO:0000256" key="9">
    <source>
        <dbReference type="ARBA" id="ARBA00022958"/>
    </source>
</evidence>